<dbReference type="PROSITE" id="PS51379">
    <property type="entry name" value="4FE4S_FER_2"/>
    <property type="match status" value="2"/>
</dbReference>
<evidence type="ECO:0000256" key="6">
    <source>
        <dbReference type="ARBA" id="ARBA00022737"/>
    </source>
</evidence>
<dbReference type="Pfam" id="PF14697">
    <property type="entry name" value="Fer4_21"/>
    <property type="match status" value="1"/>
</dbReference>
<evidence type="ECO:0000259" key="13">
    <source>
        <dbReference type="PROSITE" id="PS51656"/>
    </source>
</evidence>
<protein>
    <submittedName>
        <fullName evidence="14">Electron transport complex subunit RsxB</fullName>
    </submittedName>
</protein>
<dbReference type="NCBIfam" id="TIGR01944">
    <property type="entry name" value="rnfB"/>
    <property type="match status" value="1"/>
</dbReference>
<dbReference type="Proteomes" id="UP000266327">
    <property type="component" value="Unassembled WGS sequence"/>
</dbReference>
<dbReference type="Gene3D" id="1.10.15.40">
    <property type="entry name" value="Electron transport complex subunit B, putative Fe-S cluster"/>
    <property type="match status" value="1"/>
</dbReference>
<proteinExistence type="predicted"/>
<accession>A0A3A3FZP7</accession>
<keyword evidence="15" id="KW-1185">Reference proteome</keyword>
<keyword evidence="10" id="KW-0411">Iron-sulfur</keyword>
<evidence type="ECO:0000259" key="12">
    <source>
        <dbReference type="PROSITE" id="PS51379"/>
    </source>
</evidence>
<dbReference type="Gene3D" id="3.30.70.20">
    <property type="match status" value="1"/>
</dbReference>
<dbReference type="PROSITE" id="PS00198">
    <property type="entry name" value="4FE4S_FER_1"/>
    <property type="match status" value="2"/>
</dbReference>
<keyword evidence="2" id="KW-1003">Cell membrane</keyword>
<dbReference type="OrthoDB" id="9789936at2"/>
<dbReference type="InterPro" id="IPR017896">
    <property type="entry name" value="4Fe4S_Fe-S-bd"/>
</dbReference>
<dbReference type="InterPro" id="IPR007202">
    <property type="entry name" value="4Fe-4S_dom"/>
</dbReference>
<evidence type="ECO:0000256" key="1">
    <source>
        <dbReference type="ARBA" id="ARBA00022448"/>
    </source>
</evidence>
<dbReference type="PANTHER" id="PTHR42859:SF3">
    <property type="entry name" value="ION-TRANSLOCATING OXIDOREDUCTASE COMPLEX SUBUNIT B"/>
    <property type="match status" value="1"/>
</dbReference>
<keyword evidence="4" id="KW-0997">Cell inner membrane</keyword>
<organism evidence="14 15">
    <name type="scientific">Noviherbaspirillum sedimenti</name>
    <dbReference type="NCBI Taxonomy" id="2320865"/>
    <lineage>
        <taxon>Bacteria</taxon>
        <taxon>Pseudomonadati</taxon>
        <taxon>Pseudomonadota</taxon>
        <taxon>Betaproteobacteria</taxon>
        <taxon>Burkholderiales</taxon>
        <taxon>Oxalobacteraceae</taxon>
        <taxon>Noviherbaspirillum</taxon>
    </lineage>
</organism>
<evidence type="ECO:0000256" key="11">
    <source>
        <dbReference type="ARBA" id="ARBA00023136"/>
    </source>
</evidence>
<name>A0A3A3FZP7_9BURK</name>
<comment type="caution">
    <text evidence="14">The sequence shown here is derived from an EMBL/GenBank/DDBJ whole genome shotgun (WGS) entry which is preliminary data.</text>
</comment>
<reference evidence="15" key="1">
    <citation type="submission" date="2018-09" db="EMBL/GenBank/DDBJ databases">
        <authorList>
            <person name="Zhu H."/>
        </authorList>
    </citation>
    <scope>NUCLEOTIDE SEQUENCE [LARGE SCALE GENOMIC DNA]</scope>
    <source>
        <strain evidence="15">K1S02-23</strain>
    </source>
</reference>
<evidence type="ECO:0000256" key="3">
    <source>
        <dbReference type="ARBA" id="ARBA00022485"/>
    </source>
</evidence>
<evidence type="ECO:0000256" key="10">
    <source>
        <dbReference type="ARBA" id="ARBA00023014"/>
    </source>
</evidence>
<dbReference type="Pfam" id="PF04060">
    <property type="entry name" value="FeS"/>
    <property type="match status" value="1"/>
</dbReference>
<dbReference type="InterPro" id="IPR010207">
    <property type="entry name" value="Elect_transpt_cplx_RnfB/RsxB"/>
</dbReference>
<evidence type="ECO:0000256" key="8">
    <source>
        <dbReference type="ARBA" id="ARBA00022982"/>
    </source>
</evidence>
<dbReference type="EMBL" id="QYUQ01000002">
    <property type="protein sequence ID" value="RJG01657.1"/>
    <property type="molecule type" value="Genomic_DNA"/>
</dbReference>
<dbReference type="PANTHER" id="PTHR42859">
    <property type="entry name" value="OXIDOREDUCTASE"/>
    <property type="match status" value="1"/>
</dbReference>
<evidence type="ECO:0000313" key="14">
    <source>
        <dbReference type="EMBL" id="RJG01657.1"/>
    </source>
</evidence>
<keyword evidence="5" id="KW-0479">Metal-binding</keyword>
<keyword evidence="3" id="KW-0004">4Fe-4S</keyword>
<dbReference type="NCBIfam" id="NF003475">
    <property type="entry name" value="PRK05113.1"/>
    <property type="match status" value="1"/>
</dbReference>
<keyword evidence="1" id="KW-0813">Transport</keyword>
<dbReference type="PROSITE" id="PS51656">
    <property type="entry name" value="4FE4S"/>
    <property type="match status" value="1"/>
</dbReference>
<keyword evidence="11" id="KW-0472">Membrane</keyword>
<dbReference type="GO" id="GO:0009055">
    <property type="term" value="F:electron transfer activity"/>
    <property type="evidence" value="ECO:0007669"/>
    <property type="project" value="InterPro"/>
</dbReference>
<dbReference type="NCBIfam" id="NF005415">
    <property type="entry name" value="PRK06991.1"/>
    <property type="match status" value="1"/>
</dbReference>
<dbReference type="InterPro" id="IPR017900">
    <property type="entry name" value="4Fe4S_Fe_S_CS"/>
</dbReference>
<dbReference type="GO" id="GO:0046872">
    <property type="term" value="F:metal ion binding"/>
    <property type="evidence" value="ECO:0007669"/>
    <property type="project" value="UniProtKB-KW"/>
</dbReference>
<evidence type="ECO:0000256" key="7">
    <source>
        <dbReference type="ARBA" id="ARBA00022967"/>
    </source>
</evidence>
<evidence type="ECO:0000256" key="9">
    <source>
        <dbReference type="ARBA" id="ARBA00023004"/>
    </source>
</evidence>
<keyword evidence="8" id="KW-0249">Electron transport</keyword>
<dbReference type="GO" id="GO:0051539">
    <property type="term" value="F:4 iron, 4 sulfur cluster binding"/>
    <property type="evidence" value="ECO:0007669"/>
    <property type="project" value="UniProtKB-KW"/>
</dbReference>
<dbReference type="InterPro" id="IPR050294">
    <property type="entry name" value="RnfB_subfamily"/>
</dbReference>
<keyword evidence="6" id="KW-0677">Repeat</keyword>
<sequence length="242" mass="25687">MLFLSMNSPVSAPLADRIEDLLPQTQCTKCGYPACRPYAEAVASGEASYNQCPPGGAEGVARLAALLGKPVIPLNPANGAERPRPVALIDETLCIGCTLCIQACPVDAIIGAGKQMHTVVPALCTGCDLCVAPCPVDCIAMIDVTASLTGWDAWSQQQADDARDRHDFHVMRLRRDKEENDARLAAKASAKLQALEAEAAASPEQQAEQARKKAIVQAAIERARLKKEQMAAATATSPEEKP</sequence>
<gene>
    <name evidence="14" type="primary">rsxB</name>
    <name evidence="14" type="ORF">D3878_08725</name>
</gene>
<evidence type="ECO:0000256" key="2">
    <source>
        <dbReference type="ARBA" id="ARBA00022475"/>
    </source>
</evidence>
<dbReference type="SUPFAM" id="SSF54862">
    <property type="entry name" value="4Fe-4S ferredoxins"/>
    <property type="match status" value="1"/>
</dbReference>
<evidence type="ECO:0000256" key="5">
    <source>
        <dbReference type="ARBA" id="ARBA00022723"/>
    </source>
</evidence>
<dbReference type="AlphaFoldDB" id="A0A3A3FZP7"/>
<keyword evidence="9" id="KW-0408">Iron</keyword>
<evidence type="ECO:0000313" key="15">
    <source>
        <dbReference type="Proteomes" id="UP000266327"/>
    </source>
</evidence>
<evidence type="ECO:0000256" key="4">
    <source>
        <dbReference type="ARBA" id="ARBA00022519"/>
    </source>
</evidence>
<feature type="domain" description="4Fe-4S ferredoxin-type" evidence="12">
    <location>
        <begin position="85"/>
        <end position="114"/>
    </location>
</feature>
<keyword evidence="7" id="KW-1278">Translocase</keyword>
<feature type="domain" description="4Fe-4S ferredoxin-type" evidence="12">
    <location>
        <begin position="115"/>
        <end position="144"/>
    </location>
</feature>
<feature type="domain" description="4Fe-4S" evidence="13">
    <location>
        <begin position="10"/>
        <end position="69"/>
    </location>
</feature>